<comment type="caution">
    <text evidence="2">The sequence shown here is derived from an EMBL/GenBank/DDBJ whole genome shotgun (WGS) entry which is preliminary data.</text>
</comment>
<sequence length="128" mass="14725">MSDDPWPWPGDSPLDRARRVARTYREALLRDAPETCAELDDRCRELGQSWVVPKPLTFGQDDLLDADEVADMCDVRPGTVRQWRRRGLPTVDTVDGVRYRVADVLAYHADRRIRRANMAVNPDMTRDS</sequence>
<dbReference type="Proteomes" id="UP001501116">
    <property type="component" value="Unassembled WGS sequence"/>
</dbReference>
<proteinExistence type="predicted"/>
<dbReference type="EMBL" id="BAAANN010000013">
    <property type="protein sequence ID" value="GAA1962044.1"/>
    <property type="molecule type" value="Genomic_DNA"/>
</dbReference>
<feature type="domain" description="Helix-turn-helix" evidence="1">
    <location>
        <begin position="63"/>
        <end position="107"/>
    </location>
</feature>
<reference evidence="3" key="1">
    <citation type="journal article" date="2019" name="Int. J. Syst. Evol. Microbiol.">
        <title>The Global Catalogue of Microorganisms (GCM) 10K type strain sequencing project: providing services to taxonomists for standard genome sequencing and annotation.</title>
        <authorList>
            <consortium name="The Broad Institute Genomics Platform"/>
            <consortium name="The Broad Institute Genome Sequencing Center for Infectious Disease"/>
            <person name="Wu L."/>
            <person name="Ma J."/>
        </authorList>
    </citation>
    <scope>NUCLEOTIDE SEQUENCE [LARGE SCALE GENOMIC DNA]</scope>
    <source>
        <strain evidence="3">JCM 14545</strain>
    </source>
</reference>
<keyword evidence="3" id="KW-1185">Reference proteome</keyword>
<dbReference type="InterPro" id="IPR009061">
    <property type="entry name" value="DNA-bd_dom_put_sf"/>
</dbReference>
<evidence type="ECO:0000313" key="2">
    <source>
        <dbReference type="EMBL" id="GAA1962044.1"/>
    </source>
</evidence>
<evidence type="ECO:0000313" key="3">
    <source>
        <dbReference type="Proteomes" id="UP001501116"/>
    </source>
</evidence>
<dbReference type="RefSeq" id="WP_344419619.1">
    <property type="nucleotide sequence ID" value="NZ_BAAANN010000013.1"/>
</dbReference>
<protein>
    <recommendedName>
        <fullName evidence="1">Helix-turn-helix domain-containing protein</fullName>
    </recommendedName>
</protein>
<name>A0ABP5CES7_9PSEU</name>
<accession>A0ABP5CES7</accession>
<evidence type="ECO:0000259" key="1">
    <source>
        <dbReference type="Pfam" id="PF12728"/>
    </source>
</evidence>
<dbReference type="Pfam" id="PF12728">
    <property type="entry name" value="HTH_17"/>
    <property type="match status" value="1"/>
</dbReference>
<dbReference type="InterPro" id="IPR036388">
    <property type="entry name" value="WH-like_DNA-bd_sf"/>
</dbReference>
<dbReference type="SUPFAM" id="SSF46955">
    <property type="entry name" value="Putative DNA-binding domain"/>
    <property type="match status" value="1"/>
</dbReference>
<organism evidence="2 3">
    <name type="scientific">Amycolatopsis minnesotensis</name>
    <dbReference type="NCBI Taxonomy" id="337894"/>
    <lineage>
        <taxon>Bacteria</taxon>
        <taxon>Bacillati</taxon>
        <taxon>Actinomycetota</taxon>
        <taxon>Actinomycetes</taxon>
        <taxon>Pseudonocardiales</taxon>
        <taxon>Pseudonocardiaceae</taxon>
        <taxon>Amycolatopsis</taxon>
    </lineage>
</organism>
<gene>
    <name evidence="2" type="ORF">GCM10009754_36470</name>
</gene>
<dbReference type="Gene3D" id="1.10.10.10">
    <property type="entry name" value="Winged helix-like DNA-binding domain superfamily/Winged helix DNA-binding domain"/>
    <property type="match status" value="1"/>
</dbReference>
<dbReference type="InterPro" id="IPR041657">
    <property type="entry name" value="HTH_17"/>
</dbReference>